<dbReference type="AlphaFoldDB" id="A0A3E0DPG0"/>
<sequence>MLKTKIVIDIKSAIAKAHSFSSGLGSSSSISKDYLLSELKAYSGSELHITLLDFKEFDEIEFDSLNPTILLTENYKSQI</sequence>
<dbReference type="EMBL" id="QUNF01000014">
    <property type="protein sequence ID" value="REG84683.1"/>
    <property type="molecule type" value="Genomic_DNA"/>
</dbReference>
<proteinExistence type="predicted"/>
<dbReference type="Proteomes" id="UP000256405">
    <property type="component" value="Unassembled WGS sequence"/>
</dbReference>
<protein>
    <submittedName>
        <fullName evidence="1">Uncharacterized protein</fullName>
    </submittedName>
</protein>
<evidence type="ECO:0000313" key="2">
    <source>
        <dbReference type="Proteomes" id="UP000256405"/>
    </source>
</evidence>
<name>A0A3E0DPG0_9BACT</name>
<reference evidence="1 2" key="1">
    <citation type="submission" date="2018-08" db="EMBL/GenBank/DDBJ databases">
        <title>Genomic Encyclopedia of Archaeal and Bacterial Type Strains, Phase II (KMG-II): from individual species to whole genera.</title>
        <authorList>
            <person name="Goeker M."/>
        </authorList>
    </citation>
    <scope>NUCLEOTIDE SEQUENCE [LARGE SCALE GENOMIC DNA]</scope>
    <source>
        <strain evidence="1 2">DSM 15986</strain>
    </source>
</reference>
<dbReference type="RefSeq" id="WP_086541391.1">
    <property type="nucleotide sequence ID" value="NZ_MSSW01000027.1"/>
</dbReference>
<organism evidence="1 2">
    <name type="scientific">Algoriphagus antarcticus</name>
    <dbReference type="NCBI Taxonomy" id="238540"/>
    <lineage>
        <taxon>Bacteria</taxon>
        <taxon>Pseudomonadati</taxon>
        <taxon>Bacteroidota</taxon>
        <taxon>Cytophagia</taxon>
        <taxon>Cytophagales</taxon>
        <taxon>Cyclobacteriaceae</taxon>
        <taxon>Algoriphagus</taxon>
    </lineage>
</organism>
<gene>
    <name evidence="1" type="ORF">C8N25_11432</name>
</gene>
<accession>A0A3E0DPG0</accession>
<comment type="caution">
    <text evidence="1">The sequence shown here is derived from an EMBL/GenBank/DDBJ whole genome shotgun (WGS) entry which is preliminary data.</text>
</comment>
<evidence type="ECO:0000313" key="1">
    <source>
        <dbReference type="EMBL" id="REG84683.1"/>
    </source>
</evidence>
<keyword evidence="2" id="KW-1185">Reference proteome</keyword>